<dbReference type="PANTHER" id="PTHR33121">
    <property type="entry name" value="CYCLIC DI-GMP PHOSPHODIESTERASE PDEF"/>
    <property type="match status" value="1"/>
</dbReference>
<protein>
    <submittedName>
        <fullName evidence="2">EAL domain-containing protein</fullName>
    </submittedName>
</protein>
<dbReference type="Gene3D" id="3.20.20.450">
    <property type="entry name" value="EAL domain"/>
    <property type="match status" value="1"/>
</dbReference>
<dbReference type="AlphaFoldDB" id="A0A2S3RHZ1"/>
<dbReference type="SMART" id="SM00052">
    <property type="entry name" value="EAL"/>
    <property type="match status" value="1"/>
</dbReference>
<dbReference type="InterPro" id="IPR050706">
    <property type="entry name" value="Cyclic-di-GMP_PDE-like"/>
</dbReference>
<organism evidence="2 3">
    <name type="scientific">Vibrio vulnificus</name>
    <dbReference type="NCBI Taxonomy" id="672"/>
    <lineage>
        <taxon>Bacteria</taxon>
        <taxon>Pseudomonadati</taxon>
        <taxon>Pseudomonadota</taxon>
        <taxon>Gammaproteobacteria</taxon>
        <taxon>Vibrionales</taxon>
        <taxon>Vibrionaceae</taxon>
        <taxon>Vibrio</taxon>
    </lineage>
</organism>
<dbReference type="GO" id="GO:0071111">
    <property type="term" value="F:cyclic-guanylate-specific phosphodiesterase activity"/>
    <property type="evidence" value="ECO:0007669"/>
    <property type="project" value="InterPro"/>
</dbReference>
<evidence type="ECO:0000313" key="3">
    <source>
        <dbReference type="Proteomes" id="UP000237466"/>
    </source>
</evidence>
<dbReference type="EMBL" id="PDGH01000008">
    <property type="protein sequence ID" value="POB50108.1"/>
    <property type="molecule type" value="Genomic_DNA"/>
</dbReference>
<gene>
    <name evidence="2" type="ORF">CRN52_00600</name>
</gene>
<accession>A0A2S3RHZ1</accession>
<dbReference type="InterPro" id="IPR035919">
    <property type="entry name" value="EAL_sf"/>
</dbReference>
<sequence>MNSDNLDTNVIGCARCQAQESLSFEFSMAFQPIVDIVRKEVFAYEALVRGVNGESAWSILSKVCDENRYQFDQACRVKAIEWAAKLNLKTKLSINFLPNAIYQPERCIRTTLEAAKRFNFPVENIMFEFTEVEKYEDANHVRRVVEYYQSLGFLTAIDDFGAGYSGLNLLSDFQTDIVKLDMHLIRNIHRDAKRQKIVRHCVTMLKDLNITPLVEGVENAEELECLRAMGISLVQGYLISKPGFESLPQPNFSAFERSF</sequence>
<dbReference type="InterPro" id="IPR001633">
    <property type="entry name" value="EAL_dom"/>
</dbReference>
<dbReference type="CDD" id="cd01948">
    <property type="entry name" value="EAL"/>
    <property type="match status" value="1"/>
</dbReference>
<evidence type="ECO:0000259" key="1">
    <source>
        <dbReference type="PROSITE" id="PS50883"/>
    </source>
</evidence>
<comment type="caution">
    <text evidence="2">The sequence shown here is derived from an EMBL/GenBank/DDBJ whole genome shotgun (WGS) entry which is preliminary data.</text>
</comment>
<proteinExistence type="predicted"/>
<dbReference type="Proteomes" id="UP000237466">
    <property type="component" value="Unassembled WGS sequence"/>
</dbReference>
<dbReference type="OMA" id="PELCIRS"/>
<feature type="domain" description="EAL" evidence="1">
    <location>
        <begin position="8"/>
        <end position="256"/>
    </location>
</feature>
<dbReference type="Pfam" id="PF00563">
    <property type="entry name" value="EAL"/>
    <property type="match status" value="1"/>
</dbReference>
<dbReference type="PANTHER" id="PTHR33121:SF15">
    <property type="entry name" value="BLUE LIGHT- AND TEMPERATURE-REGULATED ANTIREPRESSOR BLUF"/>
    <property type="match status" value="1"/>
</dbReference>
<reference evidence="2 3" key="1">
    <citation type="journal article" date="2018" name="Front. Microbiol.">
        <title>Phylogeny of Vibrio vulnificus from the Analysis of the Core-Genome: Implications for Intra-Species Taxonomy.</title>
        <authorList>
            <person name="Roig F.J."/>
            <person name="Gonzalez-Candelas F."/>
            <person name="Sanjuan E."/>
            <person name="Fouz B."/>
            <person name="Feil E.J."/>
            <person name="Llorens C."/>
            <person name="Baker-Austin C."/>
            <person name="Oliver J.D."/>
            <person name="Danin-Poleg Y."/>
            <person name="Gibas C.J."/>
            <person name="Kashi Y."/>
            <person name="Gulig P.A."/>
            <person name="Morrison S.S."/>
            <person name="Amaro C."/>
        </authorList>
    </citation>
    <scope>NUCLEOTIDE SEQUENCE [LARGE SCALE GENOMIC DNA]</scope>
    <source>
        <strain evidence="2 3">CECT4608</strain>
    </source>
</reference>
<dbReference type="RefSeq" id="WP_011082153.1">
    <property type="nucleotide sequence ID" value="NZ_CBCSKP010000003.1"/>
</dbReference>
<name>A0A2S3RHZ1_VIBVL</name>
<evidence type="ECO:0000313" key="2">
    <source>
        <dbReference type="EMBL" id="POB50108.1"/>
    </source>
</evidence>
<dbReference type="PROSITE" id="PS50883">
    <property type="entry name" value="EAL"/>
    <property type="match status" value="1"/>
</dbReference>
<dbReference type="SUPFAM" id="SSF141868">
    <property type="entry name" value="EAL domain-like"/>
    <property type="match status" value="1"/>
</dbReference>